<dbReference type="RefSeq" id="WP_179463831.1">
    <property type="nucleotide sequence ID" value="NZ_JACBZX010000001.1"/>
</dbReference>
<evidence type="ECO:0000256" key="1">
    <source>
        <dbReference type="SAM" id="Phobius"/>
    </source>
</evidence>
<reference evidence="2 3" key="1">
    <citation type="submission" date="2020-07" db="EMBL/GenBank/DDBJ databases">
        <title>Sequencing the genomes of 1000 actinobacteria strains.</title>
        <authorList>
            <person name="Klenk H.-P."/>
        </authorList>
    </citation>
    <scope>NUCLEOTIDE SEQUENCE [LARGE SCALE GENOMIC DNA]</scope>
    <source>
        <strain evidence="2 3">DSM 24723</strain>
    </source>
</reference>
<feature type="transmembrane region" description="Helical" evidence="1">
    <location>
        <begin position="77"/>
        <end position="97"/>
    </location>
</feature>
<name>A0A852XD84_9MICO</name>
<organism evidence="2 3">
    <name type="scientific">Janibacter alkaliphilus</name>
    <dbReference type="NCBI Taxonomy" id="1069963"/>
    <lineage>
        <taxon>Bacteria</taxon>
        <taxon>Bacillati</taxon>
        <taxon>Actinomycetota</taxon>
        <taxon>Actinomycetes</taxon>
        <taxon>Micrococcales</taxon>
        <taxon>Intrasporangiaceae</taxon>
        <taxon>Janibacter</taxon>
    </lineage>
</organism>
<dbReference type="Proteomes" id="UP000592181">
    <property type="component" value="Unassembled WGS sequence"/>
</dbReference>
<evidence type="ECO:0000313" key="3">
    <source>
        <dbReference type="Proteomes" id="UP000592181"/>
    </source>
</evidence>
<keyword evidence="1" id="KW-0472">Membrane</keyword>
<keyword evidence="3" id="KW-1185">Reference proteome</keyword>
<comment type="caution">
    <text evidence="2">The sequence shown here is derived from an EMBL/GenBank/DDBJ whole genome shotgun (WGS) entry which is preliminary data.</text>
</comment>
<feature type="transmembrane region" description="Helical" evidence="1">
    <location>
        <begin position="12"/>
        <end position="32"/>
    </location>
</feature>
<keyword evidence="1" id="KW-1133">Transmembrane helix</keyword>
<sequence>MAVSEMWERTPVAWRFAVGIALFFQVCSLSSSNSRTVNGVMVECSYLDLGKLAAAAITVVLLGVGAIAASRSRTPPPAGLAAGVVGVTVLLVILLVVRGLGLVGGPCAGVESAALLLG</sequence>
<keyword evidence="1" id="KW-0812">Transmembrane</keyword>
<evidence type="ECO:0000313" key="2">
    <source>
        <dbReference type="EMBL" id="NYG38673.1"/>
    </source>
</evidence>
<accession>A0A852XD84</accession>
<dbReference type="EMBL" id="JACBZX010000001">
    <property type="protein sequence ID" value="NYG38673.1"/>
    <property type="molecule type" value="Genomic_DNA"/>
</dbReference>
<feature type="transmembrane region" description="Helical" evidence="1">
    <location>
        <begin position="52"/>
        <end position="70"/>
    </location>
</feature>
<protein>
    <submittedName>
        <fullName evidence="2">Uncharacterized protein</fullName>
    </submittedName>
</protein>
<dbReference type="AlphaFoldDB" id="A0A852XD84"/>
<proteinExistence type="predicted"/>
<gene>
    <name evidence="2" type="ORF">BJY28_003142</name>
</gene>